<proteinExistence type="predicted"/>
<dbReference type="KEGG" id="salk:FBQ74_00260"/>
<evidence type="ECO:0000313" key="2">
    <source>
        <dbReference type="EMBL" id="QCZ92003.1"/>
    </source>
</evidence>
<gene>
    <name evidence="2" type="ORF">FBQ74_00260</name>
</gene>
<accession>A0A5B7Y9G2</accession>
<dbReference type="AlphaFoldDB" id="A0A5B7Y9G2"/>
<dbReference type="Proteomes" id="UP000304912">
    <property type="component" value="Chromosome"/>
</dbReference>
<keyword evidence="3" id="KW-1185">Reference proteome</keyword>
<dbReference type="InterPro" id="IPR010344">
    <property type="entry name" value="YbjH"/>
</dbReference>
<evidence type="ECO:0000256" key="1">
    <source>
        <dbReference type="SAM" id="SignalP"/>
    </source>
</evidence>
<dbReference type="RefSeq" id="WP_139754767.1">
    <property type="nucleotide sequence ID" value="NZ_CP039852.1"/>
</dbReference>
<feature type="signal peptide" evidence="1">
    <location>
        <begin position="1"/>
        <end position="24"/>
    </location>
</feature>
<keyword evidence="1" id="KW-0732">Signal</keyword>
<dbReference type="EMBL" id="CP039852">
    <property type="protein sequence ID" value="QCZ92003.1"/>
    <property type="molecule type" value="Genomic_DNA"/>
</dbReference>
<protein>
    <submittedName>
        <fullName evidence="2">YjbH domain-containing protein</fullName>
    </submittedName>
</protein>
<feature type="chain" id="PRO_5022747809" evidence="1">
    <location>
        <begin position="25"/>
        <end position="701"/>
    </location>
</feature>
<dbReference type="OrthoDB" id="19542at2"/>
<organism evidence="2 3">
    <name type="scientific">Salinimonas iocasae</name>
    <dbReference type="NCBI Taxonomy" id="2572577"/>
    <lineage>
        <taxon>Bacteria</taxon>
        <taxon>Pseudomonadati</taxon>
        <taxon>Pseudomonadota</taxon>
        <taxon>Gammaproteobacteria</taxon>
        <taxon>Alteromonadales</taxon>
        <taxon>Alteromonadaceae</taxon>
        <taxon>Alteromonas/Salinimonas group</taxon>
        <taxon>Salinimonas</taxon>
    </lineage>
</organism>
<dbReference type="Pfam" id="PF06082">
    <property type="entry name" value="YjbH"/>
    <property type="match status" value="1"/>
</dbReference>
<sequence length="701" mass="79148">MISGKPTYLSALIASILASSAAVAQEKHTSLSVTPSQMVQGGTGLIQTPTSRMRPEGDLAISYTDNDQYRFWSVSMQLYPWMEATARYTDVRTRLYSQEESFSGDQTLKDKGLDVKFRLWEESFYLPEISLGFRDFGGTGFFESEHVSASKAWGPLDFHLGVGWGYMGRADDITNPFCKIKDSYCSRPLGYSGNGGKVDYDQFFKGPMAFFGGVEYQSPWEPLRFKLEFEGNDYSQDRAGRLEQDTRWNVGAVYRYKGFDFSLNYQRGNTVGFGVTYNFNMDTFSQVKIDEPPKSLFNTKPAKTVNDVNRAKLSRQLATDGAFYIHDANINDDKVTVYGSQRAYRDIVEATERVGRLLASEMPDTVKEYRIVETQNGLPMTTTQIDADAFKSVARYEGLERSVEQTFERVTPSDADMAGYDPKGVTGFGYSTDFFWTQSFGGPEDFYLYQGGLIFGGAYSFNQNFGLYGSVSATLLENYDKFNYTLDQADSSLPRVRTYVREYVTRSKVLLSNLYGRWIDKVADDWYAQAYGGYLETMFGGVGGEVMYRPVDSNWSFGVDLNYVQQRSYENDWDFFDYKVLTGFASAYYRPEFLPDTRLTVSAGQFLAKDKGVNIDFAKRFDSGIVVGAYAAFTDASAEEYGEGSFTKGFYISVPLDLFVLKPAKGRGRFPWVPISRDGGQMLNRPSILSDITAPRSPFYR</sequence>
<reference evidence="2 3" key="1">
    <citation type="submission" date="2019-04" db="EMBL/GenBank/DDBJ databases">
        <title>Salinimonas iocasae sp. nov., a halophilic bacterium isolated from the outer tube casing of tubeworms in Okinawa Trough.</title>
        <authorList>
            <person name="Zhang H."/>
            <person name="Wang H."/>
            <person name="Li C."/>
        </authorList>
    </citation>
    <scope>NUCLEOTIDE SEQUENCE [LARGE SCALE GENOMIC DNA]</scope>
    <source>
        <strain evidence="2 3">KX18D6</strain>
    </source>
</reference>
<evidence type="ECO:0000313" key="3">
    <source>
        <dbReference type="Proteomes" id="UP000304912"/>
    </source>
</evidence>
<name>A0A5B7Y9G2_9ALTE</name>